<evidence type="ECO:0000256" key="3">
    <source>
        <dbReference type="ARBA" id="ARBA00022989"/>
    </source>
</evidence>
<dbReference type="Proteomes" id="UP000245590">
    <property type="component" value="Unassembled WGS sequence"/>
</dbReference>
<reference evidence="6 7" key="1">
    <citation type="submission" date="2018-05" db="EMBL/GenBank/DDBJ databases">
        <title>Brachybacterium sp. M1HQ-2T, whole genome shotgun sequence.</title>
        <authorList>
            <person name="Tuo L."/>
        </authorList>
    </citation>
    <scope>NUCLEOTIDE SEQUENCE [LARGE SCALE GENOMIC DNA]</scope>
    <source>
        <strain evidence="6 7">M1HQ-2</strain>
    </source>
</reference>
<feature type="transmembrane region" description="Helical" evidence="5">
    <location>
        <begin position="72"/>
        <end position="92"/>
    </location>
</feature>
<evidence type="ECO:0000256" key="4">
    <source>
        <dbReference type="ARBA" id="ARBA00023136"/>
    </source>
</evidence>
<dbReference type="CDD" id="cd16914">
    <property type="entry name" value="EcfT"/>
    <property type="match status" value="1"/>
</dbReference>
<keyword evidence="2 5" id="KW-0812">Transmembrane</keyword>
<evidence type="ECO:0000256" key="5">
    <source>
        <dbReference type="SAM" id="Phobius"/>
    </source>
</evidence>
<comment type="caution">
    <text evidence="6">The sequence shown here is derived from an EMBL/GenBank/DDBJ whole genome shotgun (WGS) entry which is preliminary data.</text>
</comment>
<organism evidence="6 7">
    <name type="scientific">Brachybacterium endophyticum</name>
    <dbReference type="NCBI Taxonomy" id="2182385"/>
    <lineage>
        <taxon>Bacteria</taxon>
        <taxon>Bacillati</taxon>
        <taxon>Actinomycetota</taxon>
        <taxon>Actinomycetes</taxon>
        <taxon>Micrococcales</taxon>
        <taxon>Dermabacteraceae</taxon>
        <taxon>Brachybacterium</taxon>
    </lineage>
</organism>
<dbReference type="EMBL" id="QFKX01000001">
    <property type="protein sequence ID" value="PWH07562.1"/>
    <property type="molecule type" value="Genomic_DNA"/>
</dbReference>
<sequence length="200" mass="21297">MVTLYRPGSSLWHLLATGRKALVLAALVLAISLLPQAWGRPTATIPAALCLACYAVPGIGLRVLLGQLVAMRWILIVTAVGQLIFLGPGPALVNTTRIAALISIAALLALTTRTTDLLDAMERGLSPLSRLRIDPQRVALLLAVTLNTVPALTRAAGQVREAQRARSARPSLRRFAVPFLILALKHADELGEALTARGVR</sequence>
<dbReference type="Pfam" id="PF02361">
    <property type="entry name" value="CbiQ"/>
    <property type="match status" value="1"/>
</dbReference>
<keyword evidence="3 5" id="KW-1133">Transmembrane helix</keyword>
<evidence type="ECO:0000313" key="6">
    <source>
        <dbReference type="EMBL" id="PWH07562.1"/>
    </source>
</evidence>
<dbReference type="GO" id="GO:0005886">
    <property type="term" value="C:plasma membrane"/>
    <property type="evidence" value="ECO:0007669"/>
    <property type="project" value="UniProtKB-ARBA"/>
</dbReference>
<evidence type="ECO:0000256" key="2">
    <source>
        <dbReference type="ARBA" id="ARBA00022692"/>
    </source>
</evidence>
<keyword evidence="7" id="KW-1185">Reference proteome</keyword>
<feature type="transmembrane region" description="Helical" evidence="5">
    <location>
        <begin position="21"/>
        <end position="38"/>
    </location>
</feature>
<dbReference type="AlphaFoldDB" id="A0A2U2RNW1"/>
<protein>
    <submittedName>
        <fullName evidence="6">Cobalt ABC transporter permease</fullName>
    </submittedName>
</protein>
<evidence type="ECO:0000313" key="7">
    <source>
        <dbReference type="Proteomes" id="UP000245590"/>
    </source>
</evidence>
<proteinExistence type="predicted"/>
<evidence type="ECO:0000256" key="1">
    <source>
        <dbReference type="ARBA" id="ARBA00004141"/>
    </source>
</evidence>
<comment type="subcellular location">
    <subcellularLocation>
        <location evidence="1">Membrane</location>
        <topology evidence="1">Multi-pass membrane protein</topology>
    </subcellularLocation>
</comment>
<dbReference type="RefSeq" id="WP_109274448.1">
    <property type="nucleotide sequence ID" value="NZ_QFKX01000001.1"/>
</dbReference>
<dbReference type="InterPro" id="IPR003339">
    <property type="entry name" value="ABC/ECF_trnsptr_transmembrane"/>
</dbReference>
<accession>A0A2U2RNW1</accession>
<gene>
    <name evidence="6" type="ORF">DEO23_02730</name>
</gene>
<feature type="transmembrane region" description="Helical" evidence="5">
    <location>
        <begin position="44"/>
        <end position="65"/>
    </location>
</feature>
<name>A0A2U2RNW1_9MICO</name>
<keyword evidence="4 5" id="KW-0472">Membrane</keyword>
<dbReference type="OrthoDB" id="509049at2"/>